<dbReference type="Pfam" id="PF07804">
    <property type="entry name" value="HipA_C"/>
    <property type="match status" value="1"/>
</dbReference>
<gene>
    <name evidence="5" type="ORF">HMPREF2086_00968</name>
</gene>
<dbReference type="RefSeq" id="WP_023927691.1">
    <property type="nucleotide sequence ID" value="NZ_KI669454.1"/>
</dbReference>
<accession>V8C9X6</accession>
<dbReference type="EMBL" id="AZJI01000004">
    <property type="protein sequence ID" value="ETD24218.1"/>
    <property type="molecule type" value="Genomic_DNA"/>
</dbReference>
<keyword evidence="6" id="KW-1185">Reference proteome</keyword>
<dbReference type="GO" id="GO:0005829">
    <property type="term" value="C:cytosol"/>
    <property type="evidence" value="ECO:0007669"/>
    <property type="project" value="TreeGrafter"/>
</dbReference>
<proteinExistence type="inferred from homology"/>
<dbReference type="PANTHER" id="PTHR37419">
    <property type="entry name" value="SERINE/THREONINE-PROTEIN KINASE TOXIN HIPA"/>
    <property type="match status" value="1"/>
</dbReference>
<evidence type="ECO:0000256" key="1">
    <source>
        <dbReference type="ARBA" id="ARBA00010164"/>
    </source>
</evidence>
<comment type="similarity">
    <text evidence="1">Belongs to the HipA Ser/Thr kinase family.</text>
</comment>
<dbReference type="InterPro" id="IPR052028">
    <property type="entry name" value="HipA_Ser/Thr_kinase"/>
</dbReference>
<reference evidence="5 6" key="1">
    <citation type="journal article" date="2014" name="Genome Announc.">
        <title>Draft genome sequences of six enterohepatic helicobacter species isolated from humans and one from rhesus macaques.</title>
        <authorList>
            <person name="Shen Z."/>
            <person name="Sheh A."/>
            <person name="Young S.K."/>
            <person name="Abouelliel A."/>
            <person name="Ward D.V."/>
            <person name="Earl A.M."/>
            <person name="Fox J.G."/>
        </authorList>
    </citation>
    <scope>NUCLEOTIDE SEQUENCE [LARGE SCALE GENOMIC DNA]</scope>
    <source>
        <strain evidence="5 6">MIT 99-5501</strain>
    </source>
</reference>
<dbReference type="OrthoDB" id="5349121at2"/>
<protein>
    <recommendedName>
        <fullName evidence="4">HipA-like C-terminal domain-containing protein</fullName>
    </recommendedName>
</protein>
<dbReference type="eggNOG" id="COG3550">
    <property type="taxonomic scope" value="Bacteria"/>
</dbReference>
<evidence type="ECO:0000313" key="6">
    <source>
        <dbReference type="Proteomes" id="UP000018731"/>
    </source>
</evidence>
<evidence type="ECO:0000256" key="2">
    <source>
        <dbReference type="ARBA" id="ARBA00022679"/>
    </source>
</evidence>
<dbReference type="AlphaFoldDB" id="V8C9X6"/>
<dbReference type="Gene3D" id="1.10.1070.20">
    <property type="match status" value="1"/>
</dbReference>
<dbReference type="GO" id="GO:0004674">
    <property type="term" value="F:protein serine/threonine kinase activity"/>
    <property type="evidence" value="ECO:0007669"/>
    <property type="project" value="TreeGrafter"/>
</dbReference>
<comment type="caution">
    <text evidence="5">The sequence shown here is derived from an EMBL/GenBank/DDBJ whole genome shotgun (WGS) entry which is preliminary data.</text>
</comment>
<organism evidence="5 6">
    <name type="scientific">Helicobacter macacae MIT 99-5501</name>
    <dbReference type="NCBI Taxonomy" id="1357400"/>
    <lineage>
        <taxon>Bacteria</taxon>
        <taxon>Pseudomonadati</taxon>
        <taxon>Campylobacterota</taxon>
        <taxon>Epsilonproteobacteria</taxon>
        <taxon>Campylobacterales</taxon>
        <taxon>Helicobacteraceae</taxon>
        <taxon>Helicobacter</taxon>
    </lineage>
</organism>
<sequence>MPPILSNKNQTNETYIYKQHKLYAKLLSGEYYLLKNNSFVLANDEINEILDILPEGIDLKIMQKSFNAENPIELLPYLRNTIGDFDFSHLSTKTNFDKPIMSNLSLDFAFPKILDCQIDINPSALYPSRDIDPKNNGIQVLSLSGAQHKLQVSITNNVITENYGDFILKPDNEEYSNLAVNEHLNMSFMREFGFEVPFNALVCDRHFGEFHYVVKRFDIDENGNKMPQITLNALTKSKRKEIGNIEDIATFLRDRLDNAEKMKFIKYIYANALLHNNDLHKKNISFVFKDNALKLSPAYDILNIYPIRKLENTQCLLLINNKQNNIKIDDFHLVSQNLGVDFAQARESLNQILDIYLNKYPEYIKKLQDILKKHPTKSAEIAMSFKDFRNKLLDSYDKCQKNNEI</sequence>
<dbReference type="Proteomes" id="UP000018731">
    <property type="component" value="Unassembled WGS sequence"/>
</dbReference>
<keyword evidence="3" id="KW-0418">Kinase</keyword>
<dbReference type="PANTHER" id="PTHR37419:SF1">
    <property type="entry name" value="SERINE_THREONINE-PROTEIN KINASE TOXIN HIPA"/>
    <property type="match status" value="1"/>
</dbReference>
<evidence type="ECO:0000256" key="3">
    <source>
        <dbReference type="ARBA" id="ARBA00022777"/>
    </source>
</evidence>
<name>V8C9X6_9HELI</name>
<keyword evidence="2" id="KW-0808">Transferase</keyword>
<dbReference type="HOGENOM" id="CLU_651637_0_0_7"/>
<feature type="domain" description="HipA-like C-terminal" evidence="4">
    <location>
        <begin position="141"/>
        <end position="352"/>
    </location>
</feature>
<dbReference type="PATRIC" id="fig|1357400.3.peg.1325"/>
<dbReference type="InterPro" id="IPR012893">
    <property type="entry name" value="HipA-like_C"/>
</dbReference>
<evidence type="ECO:0000313" key="5">
    <source>
        <dbReference type="EMBL" id="ETD24218.1"/>
    </source>
</evidence>
<dbReference type="STRING" id="1357400.HMPREF2086_00968"/>
<evidence type="ECO:0000259" key="4">
    <source>
        <dbReference type="Pfam" id="PF07804"/>
    </source>
</evidence>